<keyword evidence="5" id="KW-1185">Reference proteome</keyword>
<organism evidence="2 4">
    <name type="scientific">Rotaria sordida</name>
    <dbReference type="NCBI Taxonomy" id="392033"/>
    <lineage>
        <taxon>Eukaryota</taxon>
        <taxon>Metazoa</taxon>
        <taxon>Spiralia</taxon>
        <taxon>Gnathifera</taxon>
        <taxon>Rotifera</taxon>
        <taxon>Eurotatoria</taxon>
        <taxon>Bdelloidea</taxon>
        <taxon>Philodinida</taxon>
        <taxon>Philodinidae</taxon>
        <taxon>Rotaria</taxon>
    </lineage>
</organism>
<dbReference type="Proteomes" id="UP000663854">
    <property type="component" value="Unassembled WGS sequence"/>
</dbReference>
<gene>
    <name evidence="3" type="ORF">JXQ802_LOCUS52685</name>
    <name evidence="2" type="ORF">PYM288_LOCUS36351</name>
</gene>
<evidence type="ECO:0000313" key="2">
    <source>
        <dbReference type="EMBL" id="CAF1446219.1"/>
    </source>
</evidence>
<comment type="caution">
    <text evidence="2">The sequence shown here is derived from an EMBL/GenBank/DDBJ whole genome shotgun (WGS) entry which is preliminary data.</text>
</comment>
<evidence type="ECO:0000313" key="4">
    <source>
        <dbReference type="Proteomes" id="UP000663854"/>
    </source>
</evidence>
<reference evidence="2" key="1">
    <citation type="submission" date="2021-02" db="EMBL/GenBank/DDBJ databases">
        <authorList>
            <person name="Nowell W R."/>
        </authorList>
    </citation>
    <scope>NUCLEOTIDE SEQUENCE</scope>
</reference>
<name>A0A815P9I6_9BILA</name>
<dbReference type="SUPFAM" id="SSF81383">
    <property type="entry name" value="F-box domain"/>
    <property type="match status" value="1"/>
</dbReference>
<accession>A0A815P9I6</accession>
<proteinExistence type="predicted"/>
<dbReference type="InterPro" id="IPR001810">
    <property type="entry name" value="F-box_dom"/>
</dbReference>
<dbReference type="EMBL" id="CAJNOH010006968">
    <property type="protein sequence ID" value="CAF1446219.1"/>
    <property type="molecule type" value="Genomic_DNA"/>
</dbReference>
<dbReference type="Proteomes" id="UP000663870">
    <property type="component" value="Unassembled WGS sequence"/>
</dbReference>
<dbReference type="EMBL" id="CAJNOL010008581">
    <property type="protein sequence ID" value="CAF1637344.1"/>
    <property type="molecule type" value="Genomic_DNA"/>
</dbReference>
<evidence type="ECO:0000313" key="3">
    <source>
        <dbReference type="EMBL" id="CAF1637344.1"/>
    </source>
</evidence>
<feature type="domain" description="F-box" evidence="1">
    <location>
        <begin position="5"/>
        <end position="52"/>
    </location>
</feature>
<protein>
    <recommendedName>
        <fullName evidence="1">F-box domain-containing protein</fullName>
    </recommendedName>
</protein>
<evidence type="ECO:0000313" key="5">
    <source>
        <dbReference type="Proteomes" id="UP000663870"/>
    </source>
</evidence>
<sequence length="133" mass="15985">MANFSVQLIDLPDELLFIIFKKLNNVELLYSLMDINKRLDRILYDSIFTRRLTLIRSSSNRHIYPLRDEMLDRFCLEILPKIHHKIEWLTVESLSMERIFLVDDYSNLHQLGLLSIQWEGLERLFDGKIYIEV</sequence>
<evidence type="ECO:0000259" key="1">
    <source>
        <dbReference type="PROSITE" id="PS50181"/>
    </source>
</evidence>
<dbReference type="InterPro" id="IPR036047">
    <property type="entry name" value="F-box-like_dom_sf"/>
</dbReference>
<dbReference type="PROSITE" id="PS50181">
    <property type="entry name" value="FBOX"/>
    <property type="match status" value="1"/>
</dbReference>
<dbReference type="AlphaFoldDB" id="A0A815P9I6"/>